<dbReference type="STRING" id="946362.F2UCF7"/>
<dbReference type="CDD" id="cd00200">
    <property type="entry name" value="WD40"/>
    <property type="match status" value="1"/>
</dbReference>
<dbReference type="OrthoDB" id="6262491at2759"/>
<dbReference type="GO" id="GO:0000045">
    <property type="term" value="P:autophagosome assembly"/>
    <property type="evidence" value="ECO:0007669"/>
    <property type="project" value="InterPro"/>
</dbReference>
<evidence type="ECO:0000313" key="7">
    <source>
        <dbReference type="EMBL" id="EGD74264.1"/>
    </source>
</evidence>
<gene>
    <name evidence="7" type="ORF">PTSG_06273</name>
</gene>
<dbReference type="GeneID" id="16073739"/>
<dbReference type="GO" id="GO:0034045">
    <property type="term" value="C:phagophore assembly site membrane"/>
    <property type="evidence" value="ECO:0007669"/>
    <property type="project" value="TreeGrafter"/>
</dbReference>
<feature type="coiled-coil region" evidence="4">
    <location>
        <begin position="45"/>
        <end position="72"/>
    </location>
</feature>
<evidence type="ECO:0000313" key="8">
    <source>
        <dbReference type="Proteomes" id="UP000007799"/>
    </source>
</evidence>
<feature type="repeat" description="WD" evidence="3">
    <location>
        <begin position="435"/>
        <end position="476"/>
    </location>
</feature>
<accession>F2UCF7</accession>
<feature type="repeat" description="WD" evidence="3">
    <location>
        <begin position="491"/>
        <end position="521"/>
    </location>
</feature>
<reference evidence="7" key="1">
    <citation type="submission" date="2009-08" db="EMBL/GenBank/DDBJ databases">
        <title>Annotation of Salpingoeca rosetta.</title>
        <authorList>
            <consortium name="The Broad Institute Genome Sequencing Platform"/>
            <person name="Russ C."/>
            <person name="Cuomo C."/>
            <person name="Burger G."/>
            <person name="Gray M.W."/>
            <person name="Holland P.W.H."/>
            <person name="King N."/>
            <person name="Lang F.B.F."/>
            <person name="Roger A.J."/>
            <person name="Ruiz-Trillo I."/>
            <person name="Young S.K."/>
            <person name="Zeng Q."/>
            <person name="Gargeya S."/>
            <person name="Alvarado L."/>
            <person name="Berlin A."/>
            <person name="Chapman S.B."/>
            <person name="Chen Z."/>
            <person name="Freedman E."/>
            <person name="Gellesch M."/>
            <person name="Goldberg J."/>
            <person name="Griggs A."/>
            <person name="Gujja S."/>
            <person name="Heilman E."/>
            <person name="Heiman D."/>
            <person name="Howarth C."/>
            <person name="Mehta T."/>
            <person name="Neiman D."/>
            <person name="Pearson M."/>
            <person name="Roberts A."/>
            <person name="Saif S."/>
            <person name="Shea T."/>
            <person name="Shenoy N."/>
            <person name="Sisk P."/>
            <person name="Stolte C."/>
            <person name="Sykes S."/>
            <person name="White J."/>
            <person name="Yandava C."/>
            <person name="Haas B."/>
            <person name="Nusbaum C."/>
            <person name="Birren B."/>
        </authorList>
    </citation>
    <scope>NUCLEOTIDE SEQUENCE [LARGE SCALE GENOMIC DNA]</scope>
    <source>
        <strain evidence="7">ATCC 50818</strain>
    </source>
</reference>
<sequence>MSLMGSLATAATAMSQSGPWKAAIAQQLDRLSHRYDGIAPLFDAYTRLLKQNKQLKDENRVIKDELDEAKEEMIARRRSNTRSGRKAKDNVVDAVEFEKLHTRYSEQCEELLRVYKERAQVNHSELLARQRAQDLEAEMTELKQRLERAEEAKGSHLELIETLNSMIDQRDMSISSLKDELSALSLQYTLVEEKRQEVEQERNELLSRMLEMKQQQADMQNDLLAEVTRKRHEKIAKDIEDAQKELPDADEMPSILRLGLPTKATHNLDAHPGGAFSVAHSCSGSLFASGGADATVKVWNSSGHNTQSLREHTGTVTCIDFAPAGDTMVSASNDKSVLIWSLRTSRSTFRCTGHTDKVYTARFLGHTKVVSASQDRTMKLWNAARGISERTYLLHSTCYDIASVDGPRFLSGHFDKYVREWDTRQSGTKPVRELNTEHREAIVAVALSPTRDYLLTSCRDGQLKLVDLLQMRVVKSFTSDDATGQSACHPSFSPDGAHFAVGRQSGVIEIWNIHKTEIVQTLSSACHAGPVNCVSWGSSELVSAGKDGRLIVWEDDSLST</sequence>
<feature type="domain" description="Anaphase-promoting complex subunit 4-like WD40" evidence="6">
    <location>
        <begin position="446"/>
        <end position="538"/>
    </location>
</feature>
<proteinExistence type="predicted"/>
<evidence type="ECO:0000256" key="2">
    <source>
        <dbReference type="ARBA" id="ARBA00022737"/>
    </source>
</evidence>
<feature type="repeat" description="WD" evidence="3">
    <location>
        <begin position="351"/>
        <end position="391"/>
    </location>
</feature>
<dbReference type="GO" id="GO:0043495">
    <property type="term" value="F:protein-membrane adaptor activity"/>
    <property type="evidence" value="ECO:0007669"/>
    <property type="project" value="TreeGrafter"/>
</dbReference>
<dbReference type="Proteomes" id="UP000007799">
    <property type="component" value="Unassembled WGS sequence"/>
</dbReference>
<dbReference type="RefSeq" id="XP_004993164.1">
    <property type="nucleotide sequence ID" value="XM_004993107.1"/>
</dbReference>
<dbReference type="eggNOG" id="KOG0288">
    <property type="taxonomic scope" value="Eukaryota"/>
</dbReference>
<keyword evidence="8" id="KW-1185">Reference proteome</keyword>
<evidence type="ECO:0000256" key="3">
    <source>
        <dbReference type="PROSITE-ProRule" id="PRU00221"/>
    </source>
</evidence>
<keyword evidence="1 3" id="KW-0853">WD repeat</keyword>
<keyword evidence="2" id="KW-0677">Repeat</keyword>
<feature type="repeat" description="WD" evidence="3">
    <location>
        <begin position="268"/>
        <end position="300"/>
    </location>
</feature>
<keyword evidence="4" id="KW-0175">Coiled coil</keyword>
<dbReference type="Pfam" id="PF00400">
    <property type="entry name" value="WD40"/>
    <property type="match status" value="3"/>
</dbReference>
<dbReference type="PRINTS" id="PR00320">
    <property type="entry name" value="GPROTEINBRPT"/>
</dbReference>
<dbReference type="PANTHER" id="PTHR19878">
    <property type="entry name" value="AUTOPHAGY PROTEIN 16-LIKE"/>
    <property type="match status" value="1"/>
</dbReference>
<dbReference type="FunCoup" id="F2UCF7">
    <property type="interactions" value="1441"/>
</dbReference>
<dbReference type="SMART" id="SM00320">
    <property type="entry name" value="WD40"/>
    <property type="match status" value="7"/>
</dbReference>
<dbReference type="SUPFAM" id="SSF50978">
    <property type="entry name" value="WD40 repeat-like"/>
    <property type="match status" value="1"/>
</dbReference>
<dbReference type="GO" id="GO:0034274">
    <property type="term" value="C:Atg12-Atg5-Atg16 complex"/>
    <property type="evidence" value="ECO:0007669"/>
    <property type="project" value="TreeGrafter"/>
</dbReference>
<dbReference type="InterPro" id="IPR020472">
    <property type="entry name" value="WD40_PAC1"/>
</dbReference>
<feature type="domain" description="Autophagy-related protein 16" evidence="5">
    <location>
        <begin position="35"/>
        <end position="221"/>
    </location>
</feature>
<evidence type="ECO:0000256" key="1">
    <source>
        <dbReference type="ARBA" id="ARBA00022574"/>
    </source>
</evidence>
<dbReference type="PROSITE" id="PS50082">
    <property type="entry name" value="WD_REPEATS_2"/>
    <property type="match status" value="6"/>
</dbReference>
<dbReference type="InterPro" id="IPR036322">
    <property type="entry name" value="WD40_repeat_dom_sf"/>
</dbReference>
<dbReference type="EMBL" id="GL832968">
    <property type="protein sequence ID" value="EGD74264.1"/>
    <property type="molecule type" value="Genomic_DNA"/>
</dbReference>
<dbReference type="InterPro" id="IPR024977">
    <property type="entry name" value="Apc4-like_WD40_dom"/>
</dbReference>
<feature type="coiled-coil region" evidence="4">
    <location>
        <begin position="125"/>
        <end position="245"/>
    </location>
</feature>
<name>F2UCF7_SALR5</name>
<evidence type="ECO:0000259" key="5">
    <source>
        <dbReference type="Pfam" id="PF08614"/>
    </source>
</evidence>
<dbReference type="InterPro" id="IPR045160">
    <property type="entry name" value="ATG16"/>
</dbReference>
<evidence type="ECO:0000259" key="6">
    <source>
        <dbReference type="Pfam" id="PF12894"/>
    </source>
</evidence>
<dbReference type="Gene3D" id="2.130.10.10">
    <property type="entry name" value="YVTN repeat-like/Quinoprotein amine dehydrogenase"/>
    <property type="match status" value="2"/>
</dbReference>
<feature type="repeat" description="WD" evidence="3">
    <location>
        <begin position="524"/>
        <end position="560"/>
    </location>
</feature>
<dbReference type="Pfam" id="PF12894">
    <property type="entry name" value="ANAPC4_WD40"/>
    <property type="match status" value="1"/>
</dbReference>
<dbReference type="GO" id="GO:0000421">
    <property type="term" value="C:autophagosome membrane"/>
    <property type="evidence" value="ECO:0007669"/>
    <property type="project" value="TreeGrafter"/>
</dbReference>
<dbReference type="PROSITE" id="PS50294">
    <property type="entry name" value="WD_REPEATS_REGION"/>
    <property type="match status" value="3"/>
</dbReference>
<dbReference type="InterPro" id="IPR001680">
    <property type="entry name" value="WD40_rpt"/>
</dbReference>
<dbReference type="InParanoid" id="F2UCF7"/>
<dbReference type="KEGG" id="sre:PTSG_06273"/>
<dbReference type="OMA" id="WGRPCIS"/>
<dbReference type="InterPro" id="IPR015943">
    <property type="entry name" value="WD40/YVTN_repeat-like_dom_sf"/>
</dbReference>
<dbReference type="InterPro" id="IPR013923">
    <property type="entry name" value="Autophagy-rel_prot_16_dom"/>
</dbReference>
<dbReference type="AlphaFoldDB" id="F2UCF7"/>
<evidence type="ECO:0000256" key="4">
    <source>
        <dbReference type="SAM" id="Coils"/>
    </source>
</evidence>
<organism evidence="8">
    <name type="scientific">Salpingoeca rosetta (strain ATCC 50818 / BSB-021)</name>
    <dbReference type="NCBI Taxonomy" id="946362"/>
    <lineage>
        <taxon>Eukaryota</taxon>
        <taxon>Choanoflagellata</taxon>
        <taxon>Craspedida</taxon>
        <taxon>Salpingoecidae</taxon>
        <taxon>Salpingoeca</taxon>
    </lineage>
</organism>
<dbReference type="PANTHER" id="PTHR19878:SF8">
    <property type="entry name" value="AUTOPHAGY-RELATED 16, ISOFORM F"/>
    <property type="match status" value="1"/>
</dbReference>
<dbReference type="Pfam" id="PF08614">
    <property type="entry name" value="ATG16"/>
    <property type="match status" value="1"/>
</dbReference>
<protein>
    <submittedName>
        <fullName evidence="7">Uncharacterized protein</fullName>
    </submittedName>
</protein>
<feature type="repeat" description="WD" evidence="3">
    <location>
        <begin position="309"/>
        <end position="350"/>
    </location>
</feature>